<comment type="caution">
    <text evidence="1">The sequence shown here is derived from an EMBL/GenBank/DDBJ whole genome shotgun (WGS) entry which is preliminary data.</text>
</comment>
<keyword evidence="2" id="KW-1185">Reference proteome</keyword>
<dbReference type="PROSITE" id="PS00018">
    <property type="entry name" value="EF_HAND_1"/>
    <property type="match status" value="1"/>
</dbReference>
<organism evidence="1 2">
    <name type="scientific">Adonisia turfae CCMR0081</name>
    <dbReference type="NCBI Taxonomy" id="2292702"/>
    <lineage>
        <taxon>Bacteria</taxon>
        <taxon>Bacillati</taxon>
        <taxon>Cyanobacteriota</taxon>
        <taxon>Adonisia</taxon>
        <taxon>Adonisia turfae</taxon>
    </lineage>
</organism>
<dbReference type="Proteomes" id="UP000481033">
    <property type="component" value="Unassembled WGS sequence"/>
</dbReference>
<name>A0A6M0RE13_9CYAN</name>
<protein>
    <recommendedName>
        <fullName evidence="3">Peptidase C-terminal archaeal/bacterial domain-containing protein</fullName>
    </recommendedName>
</protein>
<dbReference type="InterPro" id="IPR018247">
    <property type="entry name" value="EF_Hand_1_Ca_BS"/>
</dbReference>
<evidence type="ECO:0008006" key="3">
    <source>
        <dbReference type="Google" id="ProtNLM"/>
    </source>
</evidence>
<sequence length="368" mass="39549">MANYNVGALHDPIVSYTNYSLTQGDPTDVFRFSVFGGFMGNREIGIRLHDISANDNANLSLWRDTNNNGTIDASDDWVALALAPNNDDDTISFNASAGNYLLQVNRVNDSVGSVSYDLDLQATHSAGTLGGSVKSYSGGYLSNTNPKDVIEFTTNHPFQRNINVAVDNITNGGNVSLRMYRDNGNGVFDAADTLVAGELYSSGENSLNYRGTADTYFVELEYFNSDSTFFEYDLKLSRSNSKASNLLVGEFDVGDLTGFGYSNDGVVGNGFTTDTYEFSLGLYEGVDITLTNLTGEAYMRLIKDNNNNGIVDAGEVIAAVSSAGVLDKHINDITTSGDYALQVVMGPGGGNGGVNYTVDLNHFTTPYP</sequence>
<reference evidence="1 2" key="1">
    <citation type="journal article" date="2020" name="Microb. Ecol.">
        <title>Ecogenomics of the Marine Benthic Filamentous Cyanobacterium Adonisia.</title>
        <authorList>
            <person name="Walter J.M."/>
            <person name="Coutinho F.H."/>
            <person name="Leomil L."/>
            <person name="Hargreaves P.I."/>
            <person name="Campeao M.E."/>
            <person name="Vieira V.V."/>
            <person name="Silva B.S."/>
            <person name="Fistarol G.O."/>
            <person name="Salomon P.S."/>
            <person name="Sawabe T."/>
            <person name="Mino S."/>
            <person name="Hosokawa M."/>
            <person name="Miyashita H."/>
            <person name="Maruyama F."/>
            <person name="van Verk M.C."/>
            <person name="Dutilh B.E."/>
            <person name="Thompson C.C."/>
            <person name="Thompson F.L."/>
        </authorList>
    </citation>
    <scope>NUCLEOTIDE SEQUENCE [LARGE SCALE GENOMIC DNA]</scope>
    <source>
        <strain evidence="1 2">CCMR0081</strain>
    </source>
</reference>
<gene>
    <name evidence="1" type="ORF">DXZ20_02025</name>
</gene>
<accession>A0A6M0RE13</accession>
<dbReference type="RefSeq" id="WP_163669542.1">
    <property type="nucleotide sequence ID" value="NZ_QXHD01000003.1"/>
</dbReference>
<dbReference type="EMBL" id="QXHD01000003">
    <property type="protein sequence ID" value="NEZ54489.1"/>
    <property type="molecule type" value="Genomic_DNA"/>
</dbReference>
<evidence type="ECO:0000313" key="2">
    <source>
        <dbReference type="Proteomes" id="UP000481033"/>
    </source>
</evidence>
<proteinExistence type="predicted"/>
<dbReference type="AlphaFoldDB" id="A0A6M0RE13"/>
<evidence type="ECO:0000313" key="1">
    <source>
        <dbReference type="EMBL" id="NEZ54489.1"/>
    </source>
</evidence>